<accession>A0A4Z0QLW2</accession>
<proteinExistence type="predicted"/>
<dbReference type="GO" id="GO:0051276">
    <property type="term" value="P:chromosome organization"/>
    <property type="evidence" value="ECO:0007669"/>
    <property type="project" value="InterPro"/>
</dbReference>
<dbReference type="Proteomes" id="UP000298471">
    <property type="component" value="Unassembled WGS sequence"/>
</dbReference>
<dbReference type="Gene3D" id="1.10.10.1400">
    <property type="entry name" value="Terminase, small subunit, N-terminal DNA-binding domain, HTH motif"/>
    <property type="match status" value="1"/>
</dbReference>
<name>A0A4Z0QLW2_9BACT</name>
<organism evidence="1 2">
    <name type="scientific">Hymenobacter metallicola</name>
    <dbReference type="NCBI Taxonomy" id="2563114"/>
    <lineage>
        <taxon>Bacteria</taxon>
        <taxon>Pseudomonadati</taxon>
        <taxon>Bacteroidota</taxon>
        <taxon>Cytophagia</taxon>
        <taxon>Cytophagales</taxon>
        <taxon>Hymenobacteraceae</taxon>
        <taxon>Hymenobacter</taxon>
    </lineage>
</organism>
<dbReference type="EMBL" id="SRMB01000001">
    <property type="protein sequence ID" value="TGE29722.1"/>
    <property type="molecule type" value="Genomic_DNA"/>
</dbReference>
<reference evidence="1 2" key="1">
    <citation type="submission" date="2019-04" db="EMBL/GenBank/DDBJ databases">
        <authorList>
            <person name="Feng G."/>
            <person name="Zhang J."/>
            <person name="Zhu H."/>
        </authorList>
    </citation>
    <scope>NUCLEOTIDE SEQUENCE [LARGE SCALE GENOMIC DNA]</scope>
    <source>
        <strain evidence="1 2">9PBR-1</strain>
    </source>
</reference>
<sequence>MSTSAEKTAFQKLTPKQKAFVNAICADPNISATAAALKAGYTGTGVRVEAHRLLTNANIRKAFGEKLKDVGPSTEEIAHRWDRVSRASLDDFYTLKLVEVENKVPQHLSLAIEQEQEAIAYERAYAPRAAQVLGYQGEELSQYMDKSEGKVRRMQLRILEWEMALERNPEATRLVDGPQKFEERLELDLVKAQKLGVLDLAKSIKETTNGTGLEMRDVDGALDKLARIKGAYEKDNEQSRAVAVINTKTEIINTGPPIARSEKDIDDV</sequence>
<evidence type="ECO:0000313" key="1">
    <source>
        <dbReference type="EMBL" id="TGE29722.1"/>
    </source>
</evidence>
<dbReference type="AlphaFoldDB" id="A0A4Z0QLW2"/>
<keyword evidence="2" id="KW-1185">Reference proteome</keyword>
<evidence type="ECO:0000313" key="2">
    <source>
        <dbReference type="Proteomes" id="UP000298471"/>
    </source>
</evidence>
<dbReference type="OrthoDB" id="1338457at2"/>
<dbReference type="RefSeq" id="WP_135394445.1">
    <property type="nucleotide sequence ID" value="NZ_SRMB01000001.1"/>
</dbReference>
<protein>
    <submittedName>
        <fullName evidence="1">Terminase small subunit</fullName>
    </submittedName>
</protein>
<comment type="caution">
    <text evidence="1">The sequence shown here is derived from an EMBL/GenBank/DDBJ whole genome shotgun (WGS) entry which is preliminary data.</text>
</comment>
<gene>
    <name evidence="1" type="ORF">E5K02_09765</name>
</gene>
<dbReference type="InterPro" id="IPR005335">
    <property type="entry name" value="Terminase_ssu"/>
</dbReference>
<dbReference type="InterPro" id="IPR038713">
    <property type="entry name" value="Terminase_Gp1_N_sf"/>
</dbReference>
<dbReference type="Pfam" id="PF03592">
    <property type="entry name" value="Terminase_2"/>
    <property type="match status" value="1"/>
</dbReference>